<dbReference type="AlphaFoldDB" id="A0A1G4G4Q6"/>
<evidence type="ECO:0000256" key="1">
    <source>
        <dbReference type="SAM" id="Phobius"/>
    </source>
</evidence>
<keyword evidence="3" id="KW-1185">Reference proteome</keyword>
<sequence length="344" mass="40076">MKKIDSLLVRHFRSFFVESRFITLVVSILAIVLRFLMFFNKGIPDYPILNSGFAWPYIESIFLESPLVSFLSSTLCILIISYLLSELNVRYGVIRMRTVMPFYIPLIFFSVHPVFLRMTPDLPALIFVLWSLFPLLASYQYHNSHRFAYQFSALITVAGIFQIHALLFLPLWLIGLSAMGRINFRSFSASLLGVILVFWIVFVFYVFGDNIAGFIEPFKGFARIYDFTQYPGYSIPQWGFIGTLLLFVFLIIMADSREIVRERSFTKKVLIFSSSVILFSILLQVVYLNQAFIWIYIIISFLSIIMSHFYTNTTSRIEILSYFLILALLIFYYILNTFTDLSPF</sequence>
<feature type="transmembrane region" description="Helical" evidence="1">
    <location>
        <begin position="20"/>
        <end position="40"/>
    </location>
</feature>
<keyword evidence="1" id="KW-0472">Membrane</keyword>
<feature type="transmembrane region" description="Helical" evidence="1">
    <location>
        <begin position="317"/>
        <end position="335"/>
    </location>
</feature>
<proteinExistence type="predicted"/>
<protein>
    <submittedName>
        <fullName evidence="2">Putative membrane protein</fullName>
    </submittedName>
</protein>
<organism evidence="2 3">
    <name type="scientific">Petrimonas mucosa</name>
    <dbReference type="NCBI Taxonomy" id="1642646"/>
    <lineage>
        <taxon>Bacteria</taxon>
        <taxon>Pseudomonadati</taxon>
        <taxon>Bacteroidota</taxon>
        <taxon>Bacteroidia</taxon>
        <taxon>Bacteroidales</taxon>
        <taxon>Dysgonomonadaceae</taxon>
        <taxon>Petrimonas</taxon>
    </lineage>
</organism>
<feature type="transmembrane region" description="Helical" evidence="1">
    <location>
        <begin position="186"/>
        <end position="207"/>
    </location>
</feature>
<feature type="transmembrane region" description="Helical" evidence="1">
    <location>
        <begin position="147"/>
        <end position="174"/>
    </location>
</feature>
<keyword evidence="1" id="KW-1133">Transmembrane helix</keyword>
<accession>A0A1G4G4Q6</accession>
<reference evidence="2 3" key="1">
    <citation type="submission" date="2016-08" db="EMBL/GenBank/DDBJ databases">
        <authorList>
            <person name="Seilhamer J.J."/>
        </authorList>
    </citation>
    <scope>NUCLEOTIDE SEQUENCE [LARGE SCALE GENOMIC DNA]</scope>
    <source>
        <strain evidence="2">ING2-E5A</strain>
    </source>
</reference>
<feature type="transmembrane region" description="Helical" evidence="1">
    <location>
        <begin position="235"/>
        <end position="253"/>
    </location>
</feature>
<feature type="transmembrane region" description="Helical" evidence="1">
    <location>
        <begin position="61"/>
        <end position="84"/>
    </location>
</feature>
<feature type="transmembrane region" description="Helical" evidence="1">
    <location>
        <begin position="293"/>
        <end position="310"/>
    </location>
</feature>
<evidence type="ECO:0000313" key="3">
    <source>
        <dbReference type="Proteomes" id="UP000178485"/>
    </source>
</evidence>
<name>A0A1G4G4Q6_9BACT</name>
<gene>
    <name evidence="2" type="ORF">ING2E5A_0696</name>
</gene>
<dbReference type="Proteomes" id="UP000178485">
    <property type="component" value="Chromosome i"/>
</dbReference>
<dbReference type="EMBL" id="LT608328">
    <property type="protein sequence ID" value="SCM56046.1"/>
    <property type="molecule type" value="Genomic_DNA"/>
</dbReference>
<dbReference type="KEGG" id="pmuc:ING2E5A_0696"/>
<dbReference type="STRING" id="1642646.ING2E5A_0696"/>
<feature type="transmembrane region" description="Helical" evidence="1">
    <location>
        <begin position="122"/>
        <end position="141"/>
    </location>
</feature>
<dbReference type="RefSeq" id="WP_071136183.1">
    <property type="nucleotide sequence ID" value="NZ_DUQN01000136.1"/>
</dbReference>
<feature type="transmembrane region" description="Helical" evidence="1">
    <location>
        <begin position="265"/>
        <end position="287"/>
    </location>
</feature>
<evidence type="ECO:0000313" key="2">
    <source>
        <dbReference type="EMBL" id="SCM56046.1"/>
    </source>
</evidence>
<keyword evidence="1" id="KW-0812">Transmembrane</keyword>